<feature type="domain" description="Aldehyde dehydrogenase" evidence="4">
    <location>
        <begin position="33"/>
        <end position="488"/>
    </location>
</feature>
<name>A0A5C3F7P4_9BASI</name>
<dbReference type="InterPro" id="IPR016162">
    <property type="entry name" value="Ald_DH_N"/>
</dbReference>
<dbReference type="PROSITE" id="PS00687">
    <property type="entry name" value="ALDEHYDE_DEHYDR_GLU"/>
    <property type="match status" value="1"/>
</dbReference>
<evidence type="ECO:0000256" key="2">
    <source>
        <dbReference type="PROSITE-ProRule" id="PRU10007"/>
    </source>
</evidence>
<dbReference type="InterPro" id="IPR029510">
    <property type="entry name" value="Ald_DH_CS_GLU"/>
</dbReference>
<comment type="similarity">
    <text evidence="3">Belongs to the aldehyde dehydrogenase family.</text>
</comment>
<feature type="active site" evidence="2">
    <location>
        <position position="261"/>
    </location>
</feature>
<dbReference type="Gene3D" id="3.40.309.10">
    <property type="entry name" value="Aldehyde Dehydrogenase, Chain A, domain 2"/>
    <property type="match status" value="1"/>
</dbReference>
<keyword evidence="6" id="KW-1185">Reference proteome</keyword>
<gene>
    <name evidence="5" type="ORF">PSFLO_05226</name>
</gene>
<sequence>MVDFIGSSPLPCVLNNQPFKTAKTYPVYRADLPAGQSEVLHEVHCCSPDEAVKVVDSAHAAFAKWKATPVGARRDILNKAAQLLSERIPQYVALTVQETCIPKGMAGFELAVLAIAHLKEAAALMSTALQATVLPDAGDGSRKYIFREPYGVVLGITPWNAPVVLALRSVLWAIAAGNTAVMKTSEFSPRCGLMVAQTLIDAGLPEGVLSIIHVDPKDAPEVTEAIIAHPAVRKVNFTGSTRVGRIIAQTAAKHIKPVVLELGGKAPMLVLDDADLDLVANHILFGGFLNTNQICMSVNNILVPRHLEAQLQRKVAKLMADNKEIFTAKPEQNLQSPHALRNLFNPASGERLKGLYDDAISHGAKVVAGQPAFDGALVQPVVLGEVDTSMRIFREETFGPVLSMIPYDSLDDALALANGTDMGLAAAVYGKDQARAFDVAKQIDAGQVHVNQHSVHDSPDMPHGGWKESGYGRLGGGVDGLREFTQIKGITVQAGQPLPFGMM</sequence>
<dbReference type="Gene3D" id="3.40.605.10">
    <property type="entry name" value="Aldehyde Dehydrogenase, Chain A, domain 1"/>
    <property type="match status" value="1"/>
</dbReference>
<dbReference type="AlphaFoldDB" id="A0A5C3F7P4"/>
<dbReference type="Pfam" id="PF00171">
    <property type="entry name" value="Aldedh"/>
    <property type="match status" value="1"/>
</dbReference>
<evidence type="ECO:0000256" key="1">
    <source>
        <dbReference type="ARBA" id="ARBA00023002"/>
    </source>
</evidence>
<dbReference type="InterPro" id="IPR050740">
    <property type="entry name" value="Aldehyde_DH_Superfamily"/>
</dbReference>
<dbReference type="GO" id="GO:0009450">
    <property type="term" value="P:gamma-aminobutyric acid catabolic process"/>
    <property type="evidence" value="ECO:0007669"/>
    <property type="project" value="TreeGrafter"/>
</dbReference>
<dbReference type="OrthoDB" id="310895at2759"/>
<accession>A0A5C3F7P4</accession>
<dbReference type="InterPro" id="IPR015590">
    <property type="entry name" value="Aldehyde_DH_dom"/>
</dbReference>
<evidence type="ECO:0000259" key="4">
    <source>
        <dbReference type="Pfam" id="PF00171"/>
    </source>
</evidence>
<dbReference type="EMBL" id="OOIP01000016">
    <property type="protein sequence ID" value="SPO39745.1"/>
    <property type="molecule type" value="Genomic_DNA"/>
</dbReference>
<evidence type="ECO:0000256" key="3">
    <source>
        <dbReference type="RuleBase" id="RU003345"/>
    </source>
</evidence>
<dbReference type="InterPro" id="IPR016163">
    <property type="entry name" value="Ald_DH_C"/>
</dbReference>
<dbReference type="SUPFAM" id="SSF53720">
    <property type="entry name" value="ALDH-like"/>
    <property type="match status" value="1"/>
</dbReference>
<reference evidence="5 6" key="1">
    <citation type="submission" date="2018-03" db="EMBL/GenBank/DDBJ databases">
        <authorList>
            <person name="Guldener U."/>
        </authorList>
    </citation>
    <scope>NUCLEOTIDE SEQUENCE [LARGE SCALE GENOMIC DNA]</scope>
    <source>
        <strain evidence="5 6">DAOM196992</strain>
    </source>
</reference>
<organism evidence="5 6">
    <name type="scientific">Pseudozyma flocculosa</name>
    <dbReference type="NCBI Taxonomy" id="84751"/>
    <lineage>
        <taxon>Eukaryota</taxon>
        <taxon>Fungi</taxon>
        <taxon>Dikarya</taxon>
        <taxon>Basidiomycota</taxon>
        <taxon>Ustilaginomycotina</taxon>
        <taxon>Ustilaginomycetes</taxon>
        <taxon>Ustilaginales</taxon>
        <taxon>Ustilaginaceae</taxon>
        <taxon>Pseudozyma</taxon>
    </lineage>
</organism>
<dbReference type="InterPro" id="IPR016161">
    <property type="entry name" value="Ald_DH/histidinol_DH"/>
</dbReference>
<dbReference type="Proteomes" id="UP000323386">
    <property type="component" value="Unassembled WGS sequence"/>
</dbReference>
<evidence type="ECO:0000313" key="6">
    <source>
        <dbReference type="Proteomes" id="UP000323386"/>
    </source>
</evidence>
<dbReference type="GO" id="GO:0004777">
    <property type="term" value="F:succinate-semialdehyde dehydrogenase (NAD+) activity"/>
    <property type="evidence" value="ECO:0007669"/>
    <property type="project" value="TreeGrafter"/>
</dbReference>
<dbReference type="PANTHER" id="PTHR43353">
    <property type="entry name" value="SUCCINATE-SEMIALDEHYDE DEHYDROGENASE, MITOCHONDRIAL"/>
    <property type="match status" value="1"/>
</dbReference>
<proteinExistence type="inferred from homology"/>
<keyword evidence="1 3" id="KW-0560">Oxidoreductase</keyword>
<protein>
    <submittedName>
        <fullName evidence="5">Related to aldehyde dehydrogenase</fullName>
    </submittedName>
</protein>
<evidence type="ECO:0000313" key="5">
    <source>
        <dbReference type="EMBL" id="SPO39745.1"/>
    </source>
</evidence>
<dbReference type="PANTHER" id="PTHR43353:SF6">
    <property type="entry name" value="CYTOPLASMIC ALDEHYDE DEHYDROGENASE (EUROFUNG)"/>
    <property type="match status" value="1"/>
</dbReference>